<evidence type="ECO:0000259" key="2">
    <source>
        <dbReference type="Pfam" id="PF04235"/>
    </source>
</evidence>
<feature type="transmembrane region" description="Helical" evidence="1">
    <location>
        <begin position="294"/>
        <end position="317"/>
    </location>
</feature>
<keyword evidence="1" id="KW-0812">Transmembrane</keyword>
<feature type="transmembrane region" description="Helical" evidence="1">
    <location>
        <begin position="265"/>
        <end position="288"/>
    </location>
</feature>
<reference evidence="4" key="2">
    <citation type="submission" date="2013-04" db="EMBL/GenBank/DDBJ databases">
        <title>Bisphenol A degrading Sphingobium sp. strain BiD32.</title>
        <authorList>
            <person name="Nielsen J.L."/>
            <person name="Zhou N.A."/>
            <person name="Kjeldal H."/>
        </authorList>
    </citation>
    <scope>NUCLEOTIDE SEQUENCE [LARGE SCALE GENOMIC DNA]</scope>
    <source>
        <strain evidence="4">BiD32</strain>
    </source>
</reference>
<dbReference type="Pfam" id="PF04235">
    <property type="entry name" value="DUF418"/>
    <property type="match status" value="1"/>
</dbReference>
<dbReference type="InterPro" id="IPR052529">
    <property type="entry name" value="Bact_Transport_Assoc"/>
</dbReference>
<feature type="transmembrane region" description="Helical" evidence="1">
    <location>
        <begin position="222"/>
        <end position="244"/>
    </location>
</feature>
<evidence type="ECO:0000313" key="3">
    <source>
        <dbReference type="EMBL" id="CCW17588.1"/>
    </source>
</evidence>
<feature type="transmembrane region" description="Helical" evidence="1">
    <location>
        <begin position="117"/>
        <end position="132"/>
    </location>
</feature>
<dbReference type="InterPro" id="IPR007349">
    <property type="entry name" value="DUF418"/>
</dbReference>
<dbReference type="EMBL" id="CAVK010000085">
    <property type="protein sequence ID" value="CCW17588.1"/>
    <property type="molecule type" value="Genomic_DNA"/>
</dbReference>
<evidence type="ECO:0000313" key="4">
    <source>
        <dbReference type="Proteomes" id="UP000013201"/>
    </source>
</evidence>
<comment type="caution">
    <text evidence="3">The sequence shown here is derived from an EMBL/GenBank/DDBJ whole genome shotgun (WGS) entry which is preliminary data.</text>
</comment>
<feature type="transmembrane region" description="Helical" evidence="1">
    <location>
        <begin position="337"/>
        <end position="354"/>
    </location>
</feature>
<name>N1MQ75_9SPHN</name>
<keyword evidence="1" id="KW-1133">Transmembrane helix</keyword>
<keyword evidence="4" id="KW-1185">Reference proteome</keyword>
<feature type="transmembrane region" description="Helical" evidence="1">
    <location>
        <begin position="366"/>
        <end position="386"/>
    </location>
</feature>
<dbReference type="Proteomes" id="UP000013201">
    <property type="component" value="Unassembled WGS sequence"/>
</dbReference>
<reference evidence="3 4" key="1">
    <citation type="submission" date="2013-03" db="EMBL/GenBank/DDBJ databases">
        <authorList>
            <person name="Le V."/>
        </authorList>
    </citation>
    <scope>NUCLEOTIDE SEQUENCE [LARGE SCALE GENOMIC DNA]</scope>
    <source>
        <strain evidence="3 4">BiD32</strain>
    </source>
</reference>
<protein>
    <recommendedName>
        <fullName evidence="2">DUF418 domain-containing protein</fullName>
    </recommendedName>
</protein>
<organism evidence="3 4">
    <name type="scientific">Sphingobium indicum BiD32</name>
    <dbReference type="NCBI Taxonomy" id="1301087"/>
    <lineage>
        <taxon>Bacteria</taxon>
        <taxon>Pseudomonadati</taxon>
        <taxon>Pseudomonadota</taxon>
        <taxon>Alphaproteobacteria</taxon>
        <taxon>Sphingomonadales</taxon>
        <taxon>Sphingomonadaceae</taxon>
        <taxon>Sphingobium</taxon>
    </lineage>
</organism>
<dbReference type="PANTHER" id="PTHR30590">
    <property type="entry name" value="INNER MEMBRANE PROTEIN"/>
    <property type="match status" value="1"/>
</dbReference>
<dbReference type="RefSeq" id="WP_006954747.1">
    <property type="nucleotide sequence ID" value="NZ_CAVK010000085.1"/>
</dbReference>
<sequence length="413" mass="45484">MIASPRIPAMDVLRGCAVMGILWMNITAFALPQSAYFNPAASGSLGTGDIAFWMSSLILFDGKMRGLFAMLFGASMLLLIDREEMAGRDGRRSQMIRAGWLLVIGMAHYLLLWWGDILAIYAIVSLAALQFVRQEPMALVKSAFLIFLLHFLLCAAFIATLYAWGHAAALPDASAATRDGFATFMATMADPASPGVRADIATYRGGFGAILSHKLTAFPGEWLWGFMFTGFDVLGFMLLGMAMLKGGFLTGRWPADQYWRTARHCFLIGLPPMIGLAIWIIASGFAPLPAFGTVLLWSFPFRIPLAVGWAALILWLLARHRDHPLVARLSATGRMALSNYLGSSLLMTALFYGWGMGLFGHVRPGLLLPFVLGAWGLMLLWSPLWLSRFALGPVEWLWRSLIRGQPQKIRKSS</sequence>
<keyword evidence="1" id="KW-0472">Membrane</keyword>
<evidence type="ECO:0000256" key="1">
    <source>
        <dbReference type="SAM" id="Phobius"/>
    </source>
</evidence>
<dbReference type="PANTHER" id="PTHR30590:SF2">
    <property type="entry name" value="INNER MEMBRANE PROTEIN"/>
    <property type="match status" value="1"/>
</dbReference>
<feature type="domain" description="DUF418" evidence="2">
    <location>
        <begin position="245"/>
        <end position="404"/>
    </location>
</feature>
<proteinExistence type="predicted"/>
<feature type="transmembrane region" description="Helical" evidence="1">
    <location>
        <begin position="144"/>
        <end position="164"/>
    </location>
</feature>
<feature type="transmembrane region" description="Helical" evidence="1">
    <location>
        <begin position="12"/>
        <end position="31"/>
    </location>
</feature>
<dbReference type="AlphaFoldDB" id="N1MQ75"/>
<accession>N1MQ75</accession>
<gene>
    <name evidence="3" type="ORF">EBBID32_19290</name>
</gene>